<dbReference type="InterPro" id="IPR011989">
    <property type="entry name" value="ARM-like"/>
</dbReference>
<keyword evidence="2" id="KW-1185">Reference proteome</keyword>
<dbReference type="EMBL" id="BAEG01000117">
    <property type="protein sequence ID" value="GAB16336.1"/>
    <property type="molecule type" value="Genomic_DNA"/>
</dbReference>
<feature type="non-terminal residue" evidence="1">
    <location>
        <position position="153"/>
    </location>
</feature>
<reference evidence="1 2" key="1">
    <citation type="submission" date="2011-12" db="EMBL/GenBank/DDBJ databases">
        <title>Whole genome shotgun sequence of Arthrobacter globiformis NBRC 12137.</title>
        <authorList>
            <person name="Miyazawa S."/>
            <person name="Hosoyama A."/>
            <person name="Tsuchikane K."/>
            <person name="Katsumata H."/>
            <person name="Yamazaki S."/>
            <person name="Fujita N."/>
        </authorList>
    </citation>
    <scope>NUCLEOTIDE SEQUENCE [LARGE SCALE GENOMIC DNA]</scope>
    <source>
        <strain evidence="1 2">NBRC 12137</strain>
    </source>
</reference>
<organism evidence="1 2">
    <name type="scientific">Arthrobacter globiformis (strain ATCC 8010 / DSM 20124 / JCM 1332 / NBRC 12137 / NCIMB 8907 / NRRL B-2979 / 168)</name>
    <dbReference type="NCBI Taxonomy" id="1077972"/>
    <lineage>
        <taxon>Bacteria</taxon>
        <taxon>Bacillati</taxon>
        <taxon>Actinomycetota</taxon>
        <taxon>Actinomycetes</taxon>
        <taxon>Micrococcales</taxon>
        <taxon>Micrococcaceae</taxon>
        <taxon>Arthrobacter</taxon>
    </lineage>
</organism>
<protein>
    <submittedName>
        <fullName evidence="1">Uncharacterized protein</fullName>
    </submittedName>
</protein>
<dbReference type="Proteomes" id="UP000003828">
    <property type="component" value="Unassembled WGS sequence"/>
</dbReference>
<sequence length="153" mass="17527">MDFSFEYTYDSQYFPEQPKELHEKIATTGTHHKKWHLAGRDDLSPEVIAILAQDSDPSIRESIATNHLTPTSVLASLVSQHPDQIPAASIHENAPATLKDVAPIHRQMDGSIYQYLKDKEATEDESVRFRKQRDRLIRQHMNRLKKARQGLSP</sequence>
<comment type="caution">
    <text evidence="1">The sequence shown here is derived from an EMBL/GenBank/DDBJ whole genome shotgun (WGS) entry which is preliminary data.</text>
</comment>
<evidence type="ECO:0000313" key="1">
    <source>
        <dbReference type="EMBL" id="GAB16336.1"/>
    </source>
</evidence>
<dbReference type="Gene3D" id="1.25.10.10">
    <property type="entry name" value="Leucine-rich Repeat Variant"/>
    <property type="match status" value="1"/>
</dbReference>
<accession>H0QU35</accession>
<name>H0QU35_ARTG1</name>
<gene>
    <name evidence="1" type="ORF">ARGLB_117_00010</name>
</gene>
<dbReference type="AlphaFoldDB" id="H0QU35"/>
<proteinExistence type="predicted"/>
<evidence type="ECO:0000313" key="2">
    <source>
        <dbReference type="Proteomes" id="UP000003828"/>
    </source>
</evidence>